<dbReference type="PANTHER" id="PTHR11933">
    <property type="entry name" value="TRNA 5-METHYLAMINOMETHYL-2-THIOURIDYLATE -METHYLTRANSFERASE"/>
    <property type="match status" value="1"/>
</dbReference>
<evidence type="ECO:0000256" key="6">
    <source>
        <dbReference type="ARBA" id="ARBA00022884"/>
    </source>
</evidence>
<dbReference type="EMBL" id="SGBD01000001">
    <property type="protein sequence ID" value="RZD14830.1"/>
    <property type="molecule type" value="Genomic_DNA"/>
</dbReference>
<evidence type="ECO:0000256" key="9">
    <source>
        <dbReference type="HAMAP-Rule" id="MF_00144"/>
    </source>
</evidence>
<keyword evidence="7" id="KW-1015">Disulfide bond</keyword>
<dbReference type="InterPro" id="IPR046885">
    <property type="entry name" value="MnmA-like_C"/>
</dbReference>
<dbReference type="NCBIfam" id="NF001138">
    <property type="entry name" value="PRK00143.1"/>
    <property type="match status" value="1"/>
</dbReference>
<comment type="caution">
    <text evidence="12">The sequence shown here is derived from an EMBL/GenBank/DDBJ whole genome shotgun (WGS) entry which is preliminary data.</text>
</comment>
<dbReference type="FunFam" id="3.40.50.620:FF:000115">
    <property type="entry name" value="tRNA-specific 2-thiouridylase MnmA"/>
    <property type="match status" value="1"/>
</dbReference>
<dbReference type="PANTHER" id="PTHR11933:SF5">
    <property type="entry name" value="MITOCHONDRIAL TRNA-SPECIFIC 2-THIOURIDYLASE 1"/>
    <property type="match status" value="1"/>
</dbReference>
<evidence type="ECO:0000313" key="12">
    <source>
        <dbReference type="EMBL" id="RZD14830.1"/>
    </source>
</evidence>
<feature type="region of interest" description="Interaction with tRNA" evidence="9">
    <location>
        <begin position="164"/>
        <end position="166"/>
    </location>
</feature>
<reference evidence="12 13" key="1">
    <citation type="submission" date="2019-01" db="EMBL/GenBank/DDBJ databases">
        <title>Insights into ecological role of a new deltaproteobacterial order Candidatus Sinidesulfobacterales (Sva0485) by metagenomics and metatranscriptomics.</title>
        <authorList>
            <person name="Tan S."/>
            <person name="Liu J."/>
            <person name="Fang Y."/>
            <person name="Hedlund B.P."/>
            <person name="Lian Z.H."/>
            <person name="Huang L.Y."/>
            <person name="Li J.T."/>
            <person name="Huang L.N."/>
            <person name="Li W.J."/>
            <person name="Jiang H.C."/>
            <person name="Dong H.L."/>
            <person name="Shu W.S."/>
        </authorList>
    </citation>
    <scope>NUCLEOTIDE SEQUENCE [LARGE SCALE GENOMIC DNA]</scope>
    <source>
        <strain evidence="12">AP3</strain>
    </source>
</reference>
<comment type="similarity">
    <text evidence="9">Belongs to the MnmA/TRMU family.</text>
</comment>
<name>A0A519BC28_9DELT</name>
<evidence type="ECO:0000256" key="4">
    <source>
        <dbReference type="ARBA" id="ARBA00022741"/>
    </source>
</evidence>
<protein>
    <recommendedName>
        <fullName evidence="9">tRNA-specific 2-thiouridylase MnmA</fullName>
        <ecNumber evidence="9">2.8.1.13</ecNumber>
    </recommendedName>
</protein>
<feature type="domain" description="tRNA-specific 2-thiouridylase MnmA-like central" evidence="11">
    <location>
        <begin position="225"/>
        <end position="287"/>
    </location>
</feature>
<dbReference type="GO" id="GO:0000049">
    <property type="term" value="F:tRNA binding"/>
    <property type="evidence" value="ECO:0007669"/>
    <property type="project" value="UniProtKB-KW"/>
</dbReference>
<evidence type="ECO:0000256" key="1">
    <source>
        <dbReference type="ARBA" id="ARBA00022555"/>
    </source>
</evidence>
<gene>
    <name evidence="9 12" type="primary">mnmA</name>
    <name evidence="12" type="ORF">EVJ47_00660</name>
</gene>
<dbReference type="InterPro" id="IPR014729">
    <property type="entry name" value="Rossmann-like_a/b/a_fold"/>
</dbReference>
<dbReference type="GO" id="GO:0103016">
    <property type="term" value="F:tRNA-uridine 2-sulfurtransferase activity"/>
    <property type="evidence" value="ECO:0007669"/>
    <property type="project" value="UniProtKB-EC"/>
</dbReference>
<evidence type="ECO:0000256" key="7">
    <source>
        <dbReference type="ARBA" id="ARBA00023157"/>
    </source>
</evidence>
<comment type="catalytic activity">
    <reaction evidence="8 9">
        <text>S-sulfanyl-L-cysteinyl-[protein] + uridine(34) in tRNA + AH2 + ATP = 2-thiouridine(34) in tRNA + L-cysteinyl-[protein] + A + AMP + diphosphate + H(+)</text>
        <dbReference type="Rhea" id="RHEA:47032"/>
        <dbReference type="Rhea" id="RHEA-COMP:10131"/>
        <dbReference type="Rhea" id="RHEA-COMP:11726"/>
        <dbReference type="Rhea" id="RHEA-COMP:11727"/>
        <dbReference type="Rhea" id="RHEA-COMP:11728"/>
        <dbReference type="ChEBI" id="CHEBI:13193"/>
        <dbReference type="ChEBI" id="CHEBI:15378"/>
        <dbReference type="ChEBI" id="CHEBI:17499"/>
        <dbReference type="ChEBI" id="CHEBI:29950"/>
        <dbReference type="ChEBI" id="CHEBI:30616"/>
        <dbReference type="ChEBI" id="CHEBI:33019"/>
        <dbReference type="ChEBI" id="CHEBI:61963"/>
        <dbReference type="ChEBI" id="CHEBI:65315"/>
        <dbReference type="ChEBI" id="CHEBI:87170"/>
        <dbReference type="ChEBI" id="CHEBI:456215"/>
        <dbReference type="EC" id="2.8.1.13"/>
    </reaction>
</comment>
<evidence type="ECO:0000259" key="11">
    <source>
        <dbReference type="Pfam" id="PF20259"/>
    </source>
</evidence>
<sequence>MDSRFCGNGKPIKMFIKSKRTVAVAMSGGVDSSVSAIILKEKGYGVIGVSMHLLNAGHSEAKTCCSIDDILDAKKVCVRLGIPHFVINLEEEFRTFVTLPFVSEYINGRTPNPCISCNRILKFDILLKRIKELGAEFLATGHYARITKNKNGQYFLLKSRNVLKDQSYVLYNLTQNSLKSIIFPVGGFDKEYTRKIALEAGFSQISNKKDSVDLCFISEGTYSGFIEKQIKLSKNKGLIKNLRGDIVGEHNGIFNYTVGQRKGLGLPSKSPLYVVKISADTNEIIVGNLESCYNSELYIKDFNFINPYGGAELNKMDLTVKIRYSSPDYKCKAFVLKNGEIKVLFDEPVKFITPGQSAVLYSGLKVVGGGIIS</sequence>
<dbReference type="InterPro" id="IPR004506">
    <property type="entry name" value="MnmA-like"/>
</dbReference>
<evidence type="ECO:0000256" key="8">
    <source>
        <dbReference type="ARBA" id="ARBA00051542"/>
    </source>
</evidence>
<proteinExistence type="inferred from homology"/>
<comment type="subcellular location">
    <subcellularLocation>
        <location evidence="9">Cytoplasm</location>
    </subcellularLocation>
</comment>
<dbReference type="InterPro" id="IPR023382">
    <property type="entry name" value="MnmA-like_central_sf"/>
</dbReference>
<feature type="binding site" evidence="9">
    <location>
        <position position="51"/>
    </location>
    <ligand>
        <name>ATP</name>
        <dbReference type="ChEBI" id="CHEBI:30616"/>
    </ligand>
</feature>
<dbReference type="Gene3D" id="2.40.30.10">
    <property type="entry name" value="Translation factors"/>
    <property type="match status" value="1"/>
</dbReference>
<feature type="site" description="Interaction with tRNA" evidence="9">
    <location>
        <position position="142"/>
    </location>
</feature>
<feature type="binding site" evidence="9">
    <location>
        <position position="141"/>
    </location>
    <ligand>
        <name>ATP</name>
        <dbReference type="ChEBI" id="CHEBI:30616"/>
    </ligand>
</feature>
<evidence type="ECO:0000256" key="3">
    <source>
        <dbReference type="ARBA" id="ARBA00022694"/>
    </source>
</evidence>
<dbReference type="SUPFAM" id="SSF52402">
    <property type="entry name" value="Adenine nucleotide alpha hydrolases-like"/>
    <property type="match status" value="1"/>
</dbReference>
<comment type="caution">
    <text evidence="9">Lacks conserved residue(s) required for the propagation of feature annotation.</text>
</comment>
<feature type="active site" description="Cysteine persulfide intermediate" evidence="9">
    <location>
        <position position="215"/>
    </location>
</feature>
<evidence type="ECO:0000256" key="5">
    <source>
        <dbReference type="ARBA" id="ARBA00022840"/>
    </source>
</evidence>
<keyword evidence="1 9" id="KW-0820">tRNA-binding</keyword>
<dbReference type="Pfam" id="PF20259">
    <property type="entry name" value="tRNA_Me_trans_M"/>
    <property type="match status" value="1"/>
</dbReference>
<keyword evidence="4 9" id="KW-0547">Nucleotide-binding</keyword>
<dbReference type="FunFam" id="2.30.30.280:FF:000001">
    <property type="entry name" value="tRNA-specific 2-thiouridylase MnmA"/>
    <property type="match status" value="1"/>
</dbReference>
<evidence type="ECO:0000313" key="13">
    <source>
        <dbReference type="Proteomes" id="UP000320813"/>
    </source>
</evidence>
<dbReference type="NCBIfam" id="TIGR00420">
    <property type="entry name" value="trmU"/>
    <property type="match status" value="1"/>
</dbReference>
<evidence type="ECO:0000259" key="10">
    <source>
        <dbReference type="Pfam" id="PF20258"/>
    </source>
</evidence>
<organism evidence="12 13">
    <name type="scientific">Candidatus Acidulodesulfobacterium ferriphilum</name>
    <dbReference type="NCBI Taxonomy" id="2597223"/>
    <lineage>
        <taxon>Bacteria</taxon>
        <taxon>Deltaproteobacteria</taxon>
        <taxon>Candidatus Acidulodesulfobacterales</taxon>
        <taxon>Candidatus Acidulodesulfobacterium</taxon>
    </lineage>
</organism>
<feature type="binding site" evidence="9">
    <location>
        <begin position="25"/>
        <end position="32"/>
    </location>
    <ligand>
        <name>ATP</name>
        <dbReference type="ChEBI" id="CHEBI:30616"/>
    </ligand>
</feature>
<dbReference type="GO" id="GO:0005524">
    <property type="term" value="F:ATP binding"/>
    <property type="evidence" value="ECO:0007669"/>
    <property type="project" value="UniProtKB-KW"/>
</dbReference>
<evidence type="ECO:0000256" key="2">
    <source>
        <dbReference type="ARBA" id="ARBA00022679"/>
    </source>
</evidence>
<dbReference type="GO" id="GO:0002143">
    <property type="term" value="P:tRNA wobble position uridine thiolation"/>
    <property type="evidence" value="ECO:0007669"/>
    <property type="project" value="TreeGrafter"/>
</dbReference>
<feature type="site" description="Interaction with tRNA" evidence="9">
    <location>
        <position position="356"/>
    </location>
</feature>
<keyword evidence="9" id="KW-0963">Cytoplasm</keyword>
<keyword evidence="3 9" id="KW-0819">tRNA processing</keyword>
<feature type="domain" description="tRNA-specific 2-thiouridylase MnmA-like C-terminal" evidence="10">
    <location>
        <begin position="295"/>
        <end position="372"/>
    </location>
</feature>
<dbReference type="CDD" id="cd01998">
    <property type="entry name" value="MnmA_TRMU-like"/>
    <property type="match status" value="1"/>
</dbReference>
<dbReference type="InterPro" id="IPR046884">
    <property type="entry name" value="MnmA-like_central"/>
</dbReference>
<dbReference type="EC" id="2.8.1.13" evidence="9"/>
<dbReference type="Pfam" id="PF20258">
    <property type="entry name" value="tRNA_Me_trans_C"/>
    <property type="match status" value="1"/>
</dbReference>
<feature type="active site" description="Nucleophile" evidence="9">
    <location>
        <position position="117"/>
    </location>
</feature>
<dbReference type="Pfam" id="PF03054">
    <property type="entry name" value="tRNA_Me_trans"/>
    <property type="match status" value="1"/>
</dbReference>
<dbReference type="GO" id="GO:0005737">
    <property type="term" value="C:cytoplasm"/>
    <property type="evidence" value="ECO:0007669"/>
    <property type="project" value="UniProtKB-SubCell"/>
</dbReference>
<keyword evidence="6 9" id="KW-0694">RNA-binding</keyword>
<dbReference type="Gene3D" id="3.40.50.620">
    <property type="entry name" value="HUPs"/>
    <property type="match status" value="1"/>
</dbReference>
<accession>A0A519BC28</accession>
<dbReference type="Proteomes" id="UP000320813">
    <property type="component" value="Unassembled WGS sequence"/>
</dbReference>
<keyword evidence="5 9" id="KW-0067">ATP-binding</keyword>
<keyword evidence="2 9" id="KW-0808">Transferase</keyword>
<feature type="region of interest" description="Interaction with tRNA" evidence="9">
    <location>
        <begin position="323"/>
        <end position="324"/>
    </location>
</feature>
<dbReference type="Gene3D" id="2.30.30.280">
    <property type="entry name" value="Adenine nucleotide alpha hydrolases-like domains"/>
    <property type="match status" value="1"/>
</dbReference>
<comment type="function">
    <text evidence="9">Catalyzes the 2-thiolation of uridine at the wobble position (U34) of tRNA, leading to the formation of s(2)U34.</text>
</comment>
<dbReference type="HAMAP" id="MF_00144">
    <property type="entry name" value="tRNA_thiouridyl_MnmA"/>
    <property type="match status" value="1"/>
</dbReference>
<dbReference type="AlphaFoldDB" id="A0A519BC28"/>